<dbReference type="OrthoDB" id="10256463at2759"/>
<evidence type="ECO:0000256" key="2">
    <source>
        <dbReference type="ARBA" id="ARBA00010596"/>
    </source>
</evidence>
<proteinExistence type="inferred from homology"/>
<protein>
    <recommendedName>
        <fullName evidence="6">Protein YIP</fullName>
    </recommendedName>
</protein>
<name>U4KZL7_PYROM</name>
<dbReference type="GO" id="GO:0016192">
    <property type="term" value="P:vesicle-mediated transport"/>
    <property type="evidence" value="ECO:0007669"/>
    <property type="project" value="InterPro"/>
</dbReference>
<keyword evidence="4 6" id="KW-1133">Transmembrane helix</keyword>
<keyword evidence="5 6" id="KW-0472">Membrane</keyword>
<dbReference type="STRING" id="1076935.U4KZL7"/>
<dbReference type="GO" id="GO:0031267">
    <property type="term" value="F:small GTPase binding"/>
    <property type="evidence" value="ECO:0007669"/>
    <property type="project" value="InterPro"/>
</dbReference>
<feature type="transmembrane region" description="Helical" evidence="6">
    <location>
        <begin position="149"/>
        <end position="172"/>
    </location>
</feature>
<dbReference type="GO" id="GO:0000139">
    <property type="term" value="C:Golgi membrane"/>
    <property type="evidence" value="ECO:0007669"/>
    <property type="project" value="UniProtKB-SubCell"/>
</dbReference>
<feature type="transmembrane region" description="Helical" evidence="6">
    <location>
        <begin position="117"/>
        <end position="137"/>
    </location>
</feature>
<dbReference type="PANTHER" id="PTHR12822:SF2">
    <property type="entry name" value="PROTEIN YIPF"/>
    <property type="match status" value="1"/>
</dbReference>
<dbReference type="AlphaFoldDB" id="U4KZL7"/>
<evidence type="ECO:0000259" key="7">
    <source>
        <dbReference type="Pfam" id="PF04893"/>
    </source>
</evidence>
<dbReference type="Pfam" id="PF04893">
    <property type="entry name" value="Yip1"/>
    <property type="match status" value="1"/>
</dbReference>
<gene>
    <name evidence="8" type="ORF">PCON_04731</name>
</gene>
<dbReference type="OMA" id="VFRRCVA"/>
<evidence type="ECO:0000313" key="8">
    <source>
        <dbReference type="EMBL" id="CCX05144.1"/>
    </source>
</evidence>
<accession>U4KZL7</accession>
<comment type="subcellular location">
    <subcellularLocation>
        <location evidence="6">Golgi apparatus membrane</location>
        <topology evidence="6">Multi-pass membrane protein</topology>
    </subcellularLocation>
    <subcellularLocation>
        <location evidence="1">Membrane</location>
        <topology evidence="1">Multi-pass membrane protein</topology>
    </subcellularLocation>
</comment>
<evidence type="ECO:0000256" key="5">
    <source>
        <dbReference type="ARBA" id="ARBA00023136"/>
    </source>
</evidence>
<dbReference type="EMBL" id="HF935235">
    <property type="protein sequence ID" value="CCX05144.1"/>
    <property type="molecule type" value="Genomic_DNA"/>
</dbReference>
<keyword evidence="9" id="KW-1185">Reference proteome</keyword>
<dbReference type="InterPro" id="IPR006977">
    <property type="entry name" value="Yip1_dom"/>
</dbReference>
<dbReference type="Proteomes" id="UP000018144">
    <property type="component" value="Unassembled WGS sequence"/>
</dbReference>
<dbReference type="PANTHER" id="PTHR12822">
    <property type="entry name" value="PROTEIN YIPF"/>
    <property type="match status" value="1"/>
</dbReference>
<evidence type="ECO:0000256" key="6">
    <source>
        <dbReference type="RuleBase" id="RU361264"/>
    </source>
</evidence>
<feature type="domain" description="Yip1" evidence="7">
    <location>
        <begin position="97"/>
        <end position="259"/>
    </location>
</feature>
<organism evidence="8 9">
    <name type="scientific">Pyronema omphalodes (strain CBS 100304)</name>
    <name type="common">Pyronema confluens</name>
    <dbReference type="NCBI Taxonomy" id="1076935"/>
    <lineage>
        <taxon>Eukaryota</taxon>
        <taxon>Fungi</taxon>
        <taxon>Dikarya</taxon>
        <taxon>Ascomycota</taxon>
        <taxon>Pezizomycotina</taxon>
        <taxon>Pezizomycetes</taxon>
        <taxon>Pezizales</taxon>
        <taxon>Pyronemataceae</taxon>
        <taxon>Pyronema</taxon>
    </lineage>
</organism>
<feature type="transmembrane region" description="Helical" evidence="6">
    <location>
        <begin position="184"/>
        <end position="205"/>
    </location>
</feature>
<sequence length="276" mass="30504">MANNAGYDVVVDVDDDDGDLGHTDLADLEFHQSNYNADQASGKIPSNQNRGFFNSGSGSGTARSEPTGKRYLWSLDFYAQFFDVDTNEVMKRCWAALWPKAMFLDVLEDRPDLYGPFWITTTVVLILFLTSTLSHYFARMKDEPYSYDFGLLSGAAGLMYGYTAFIPVALWGVLKWYGSESAKLLECLCLYGYANLIWVPVAIASASPITILNWVFVGIGFGVSALFLLRNLYPVVSATDAKTAKILLIVVVVLHAALALTVKILFFQHGSPVKKT</sequence>
<comment type="similarity">
    <text evidence="2 6">Belongs to the YIP1 family.</text>
</comment>
<reference evidence="8 9" key="1">
    <citation type="journal article" date="2013" name="PLoS Genet.">
        <title>The genome and development-dependent transcriptomes of Pyronema confluens: a window into fungal evolution.</title>
        <authorList>
            <person name="Traeger S."/>
            <person name="Altegoer F."/>
            <person name="Freitag M."/>
            <person name="Gabaldon T."/>
            <person name="Kempken F."/>
            <person name="Kumar A."/>
            <person name="Marcet-Houben M."/>
            <person name="Poggeler S."/>
            <person name="Stajich J.E."/>
            <person name="Nowrousian M."/>
        </authorList>
    </citation>
    <scope>NUCLEOTIDE SEQUENCE [LARGE SCALE GENOMIC DNA]</scope>
    <source>
        <strain evidence="9">CBS 100304</strain>
        <tissue evidence="8">Vegetative mycelium</tissue>
    </source>
</reference>
<dbReference type="eggNOG" id="KOG3114">
    <property type="taxonomic scope" value="Eukaryota"/>
</dbReference>
<evidence type="ECO:0000256" key="3">
    <source>
        <dbReference type="ARBA" id="ARBA00022692"/>
    </source>
</evidence>
<dbReference type="InterPro" id="IPR039765">
    <property type="entry name" value="Yip5/YIPF1/YIPF2"/>
</dbReference>
<evidence type="ECO:0000313" key="9">
    <source>
        <dbReference type="Proteomes" id="UP000018144"/>
    </source>
</evidence>
<evidence type="ECO:0000256" key="1">
    <source>
        <dbReference type="ARBA" id="ARBA00004141"/>
    </source>
</evidence>
<evidence type="ECO:0000256" key="4">
    <source>
        <dbReference type="ARBA" id="ARBA00022989"/>
    </source>
</evidence>
<feature type="transmembrane region" description="Helical" evidence="6">
    <location>
        <begin position="245"/>
        <end position="266"/>
    </location>
</feature>
<keyword evidence="3 6" id="KW-0812">Transmembrane</keyword>
<feature type="transmembrane region" description="Helical" evidence="6">
    <location>
        <begin position="211"/>
        <end position="233"/>
    </location>
</feature>